<dbReference type="Pfam" id="PF00158">
    <property type="entry name" value="Sigma54_activat"/>
    <property type="match status" value="1"/>
</dbReference>
<feature type="modified residue" description="4-aspartylphosphate" evidence="6">
    <location>
        <position position="56"/>
    </location>
</feature>
<protein>
    <submittedName>
        <fullName evidence="9">Sigma-54-dependent Fis family transcriptional regulator</fullName>
    </submittedName>
</protein>
<dbReference type="Gene3D" id="3.40.50.300">
    <property type="entry name" value="P-loop containing nucleotide triphosphate hydrolases"/>
    <property type="match status" value="1"/>
</dbReference>
<dbReference type="Gene3D" id="1.10.10.60">
    <property type="entry name" value="Homeodomain-like"/>
    <property type="match status" value="1"/>
</dbReference>
<evidence type="ECO:0000256" key="1">
    <source>
        <dbReference type="ARBA" id="ARBA00022741"/>
    </source>
</evidence>
<dbReference type="Pfam" id="PF25601">
    <property type="entry name" value="AAA_lid_14"/>
    <property type="match status" value="1"/>
</dbReference>
<keyword evidence="4" id="KW-0238">DNA-binding</keyword>
<dbReference type="PROSITE" id="PS50110">
    <property type="entry name" value="RESPONSE_REGULATORY"/>
    <property type="match status" value="1"/>
</dbReference>
<dbReference type="PROSITE" id="PS50045">
    <property type="entry name" value="SIGMA54_INTERACT_4"/>
    <property type="match status" value="1"/>
</dbReference>
<dbReference type="InterPro" id="IPR003593">
    <property type="entry name" value="AAA+_ATPase"/>
</dbReference>
<dbReference type="InterPro" id="IPR058031">
    <property type="entry name" value="AAA_lid_NorR"/>
</dbReference>
<evidence type="ECO:0000256" key="5">
    <source>
        <dbReference type="ARBA" id="ARBA00023163"/>
    </source>
</evidence>
<keyword evidence="5" id="KW-0804">Transcription</keyword>
<keyword evidence="6" id="KW-0597">Phosphoprotein</keyword>
<evidence type="ECO:0000256" key="4">
    <source>
        <dbReference type="ARBA" id="ARBA00023125"/>
    </source>
</evidence>
<name>A0ABT3T4J6_9GAMM</name>
<dbReference type="Proteomes" id="UP001143304">
    <property type="component" value="Unassembled WGS sequence"/>
</dbReference>
<reference evidence="9" key="1">
    <citation type="submission" date="2019-02" db="EMBL/GenBank/DDBJ databases">
        <authorList>
            <person name="Li S.-H."/>
        </authorList>
    </citation>
    <scope>NUCLEOTIDE SEQUENCE</scope>
    <source>
        <strain evidence="9">IMCC11814</strain>
    </source>
</reference>
<dbReference type="PANTHER" id="PTHR32071:SF117">
    <property type="entry name" value="PTS-DEPENDENT DIHYDROXYACETONE KINASE OPERON REGULATORY PROTEIN-RELATED"/>
    <property type="match status" value="1"/>
</dbReference>
<dbReference type="SMART" id="SM00382">
    <property type="entry name" value="AAA"/>
    <property type="match status" value="1"/>
</dbReference>
<dbReference type="InterPro" id="IPR025944">
    <property type="entry name" value="Sigma_54_int_dom_CS"/>
</dbReference>
<keyword evidence="10" id="KW-1185">Reference proteome</keyword>
<evidence type="ECO:0000313" key="10">
    <source>
        <dbReference type="Proteomes" id="UP001143304"/>
    </source>
</evidence>
<dbReference type="PROSITE" id="PS00688">
    <property type="entry name" value="SIGMA54_INTERACT_3"/>
    <property type="match status" value="1"/>
</dbReference>
<sequence>MSDSAIRLLMVEDSPSLAEVYRAYLEGTGHEIHIAANLKEAFDAYNANRPDVVLLDIQLPDGSGMDFLERYGEAKNDAAIIVMTAHGTNEIALEAIKKGASDFLTKPFDASRLQVTLENVVAKLRLGKKVSELSDLERDGFSGFIGRSTAMQAVYKKIESLATSDATAFIVGESGTGKELAAEAIHNSSRRHSRELVAINCAAIPTERMESELFGHVKGSFTGAGSDRIGAVGAAKGGTLFLDEICELDLNLQKKLLRFIQTGTYRKVGCNKLQIANVRFICATNREPLEEMKEGRFREDLFYRLYVVPVTLPPLREHREDIMQIADSFLAQFCTEENKSFSGFALEAKKAMEQYLWPGNVRQLQNAVHQMVILYDDNLIEHSMLPDYVFPGDLEAGFLPAENGVNDQPGAPRNLTHSAVVPLWKIEKDTIESAISACEGNVNKAAGLLEVAPSTLYRKLRFWKENQDSTGTK</sequence>
<proteinExistence type="predicted"/>
<dbReference type="SUPFAM" id="SSF46689">
    <property type="entry name" value="Homeodomain-like"/>
    <property type="match status" value="1"/>
</dbReference>
<dbReference type="InterPro" id="IPR027417">
    <property type="entry name" value="P-loop_NTPase"/>
</dbReference>
<dbReference type="Pfam" id="PF02954">
    <property type="entry name" value="HTH_8"/>
    <property type="match status" value="1"/>
</dbReference>
<dbReference type="Gene3D" id="1.10.8.60">
    <property type="match status" value="1"/>
</dbReference>
<keyword evidence="1" id="KW-0547">Nucleotide-binding</keyword>
<dbReference type="InterPro" id="IPR009057">
    <property type="entry name" value="Homeodomain-like_sf"/>
</dbReference>
<evidence type="ECO:0000259" key="7">
    <source>
        <dbReference type="PROSITE" id="PS50045"/>
    </source>
</evidence>
<gene>
    <name evidence="9" type="ORF">EYC82_07435</name>
</gene>
<dbReference type="EMBL" id="SHNO01000001">
    <property type="protein sequence ID" value="MCX2977184.1"/>
    <property type="molecule type" value="Genomic_DNA"/>
</dbReference>
<evidence type="ECO:0000256" key="3">
    <source>
        <dbReference type="ARBA" id="ARBA00023015"/>
    </source>
</evidence>
<comment type="caution">
    <text evidence="9">The sequence shown here is derived from an EMBL/GenBank/DDBJ whole genome shotgun (WGS) entry which is preliminary data.</text>
</comment>
<dbReference type="InterPro" id="IPR002078">
    <property type="entry name" value="Sigma_54_int"/>
</dbReference>
<dbReference type="SMART" id="SM00448">
    <property type="entry name" value="REC"/>
    <property type="match status" value="1"/>
</dbReference>
<evidence type="ECO:0000259" key="8">
    <source>
        <dbReference type="PROSITE" id="PS50110"/>
    </source>
</evidence>
<dbReference type="InterPro" id="IPR002197">
    <property type="entry name" value="HTH_Fis"/>
</dbReference>
<evidence type="ECO:0000256" key="6">
    <source>
        <dbReference type="PROSITE-ProRule" id="PRU00169"/>
    </source>
</evidence>
<evidence type="ECO:0000313" key="9">
    <source>
        <dbReference type="EMBL" id="MCX2977184.1"/>
    </source>
</evidence>
<dbReference type="InterPro" id="IPR001789">
    <property type="entry name" value="Sig_transdc_resp-reg_receiver"/>
</dbReference>
<accession>A0ABT3T4J6</accession>
<dbReference type="SUPFAM" id="SSF52172">
    <property type="entry name" value="CheY-like"/>
    <property type="match status" value="1"/>
</dbReference>
<dbReference type="Gene3D" id="3.40.50.2300">
    <property type="match status" value="1"/>
</dbReference>
<dbReference type="CDD" id="cd00009">
    <property type="entry name" value="AAA"/>
    <property type="match status" value="1"/>
</dbReference>
<dbReference type="RefSeq" id="WP_279248914.1">
    <property type="nucleotide sequence ID" value="NZ_SHNO01000001.1"/>
</dbReference>
<feature type="domain" description="Sigma-54 factor interaction" evidence="7">
    <location>
        <begin position="144"/>
        <end position="373"/>
    </location>
</feature>
<dbReference type="SUPFAM" id="SSF52540">
    <property type="entry name" value="P-loop containing nucleoside triphosphate hydrolases"/>
    <property type="match status" value="1"/>
</dbReference>
<organism evidence="9 10">
    <name type="scientific">Candidatus Marimicrobium litorale</name>
    <dbReference type="NCBI Taxonomy" id="2518991"/>
    <lineage>
        <taxon>Bacteria</taxon>
        <taxon>Pseudomonadati</taxon>
        <taxon>Pseudomonadota</taxon>
        <taxon>Gammaproteobacteria</taxon>
        <taxon>Cellvibrionales</taxon>
        <taxon>Halieaceae</taxon>
        <taxon>Marimicrobium</taxon>
    </lineage>
</organism>
<dbReference type="PANTHER" id="PTHR32071">
    <property type="entry name" value="TRANSCRIPTIONAL REGULATORY PROTEIN"/>
    <property type="match status" value="1"/>
</dbReference>
<keyword evidence="2" id="KW-0067">ATP-binding</keyword>
<feature type="domain" description="Response regulatory" evidence="8">
    <location>
        <begin position="7"/>
        <end position="121"/>
    </location>
</feature>
<evidence type="ECO:0000256" key="2">
    <source>
        <dbReference type="ARBA" id="ARBA00022840"/>
    </source>
</evidence>
<dbReference type="InterPro" id="IPR011006">
    <property type="entry name" value="CheY-like_superfamily"/>
</dbReference>
<keyword evidence="3" id="KW-0805">Transcription regulation</keyword>
<dbReference type="Pfam" id="PF00072">
    <property type="entry name" value="Response_reg"/>
    <property type="match status" value="1"/>
</dbReference>